<evidence type="ECO:0000313" key="1">
    <source>
        <dbReference type="EMBL" id="JAH55368.1"/>
    </source>
</evidence>
<dbReference type="EMBL" id="GBXM01053209">
    <property type="protein sequence ID" value="JAH55368.1"/>
    <property type="molecule type" value="Transcribed_RNA"/>
</dbReference>
<name>A0A0E9TRL9_ANGAN</name>
<proteinExistence type="predicted"/>
<dbReference type="AlphaFoldDB" id="A0A0E9TRL9"/>
<accession>A0A0E9TRL9</accession>
<protein>
    <submittedName>
        <fullName evidence="1">Uncharacterized protein</fullName>
    </submittedName>
</protein>
<reference evidence="1" key="2">
    <citation type="journal article" date="2015" name="Fish Shellfish Immunol.">
        <title>Early steps in the European eel (Anguilla anguilla)-Vibrio vulnificus interaction in the gills: Role of the RtxA13 toxin.</title>
        <authorList>
            <person name="Callol A."/>
            <person name="Pajuelo D."/>
            <person name="Ebbesson L."/>
            <person name="Teles M."/>
            <person name="MacKenzie S."/>
            <person name="Amaro C."/>
        </authorList>
    </citation>
    <scope>NUCLEOTIDE SEQUENCE</scope>
</reference>
<sequence length="49" mass="5590">MLFEHKKQSLLDHSISNLDLPNGHNALKSSLKRDLRGLCHYAAFLLTRS</sequence>
<organism evidence="1">
    <name type="scientific">Anguilla anguilla</name>
    <name type="common">European freshwater eel</name>
    <name type="synonym">Muraena anguilla</name>
    <dbReference type="NCBI Taxonomy" id="7936"/>
    <lineage>
        <taxon>Eukaryota</taxon>
        <taxon>Metazoa</taxon>
        <taxon>Chordata</taxon>
        <taxon>Craniata</taxon>
        <taxon>Vertebrata</taxon>
        <taxon>Euteleostomi</taxon>
        <taxon>Actinopterygii</taxon>
        <taxon>Neopterygii</taxon>
        <taxon>Teleostei</taxon>
        <taxon>Anguilliformes</taxon>
        <taxon>Anguillidae</taxon>
        <taxon>Anguilla</taxon>
    </lineage>
</organism>
<reference evidence="1" key="1">
    <citation type="submission" date="2014-11" db="EMBL/GenBank/DDBJ databases">
        <authorList>
            <person name="Amaro Gonzalez C."/>
        </authorList>
    </citation>
    <scope>NUCLEOTIDE SEQUENCE</scope>
</reference>